<organism evidence="4">
    <name type="scientific">Nippostrongylus brasiliensis</name>
    <name type="common">Rat hookworm</name>
    <dbReference type="NCBI Taxonomy" id="27835"/>
    <lineage>
        <taxon>Eukaryota</taxon>
        <taxon>Metazoa</taxon>
        <taxon>Ecdysozoa</taxon>
        <taxon>Nematoda</taxon>
        <taxon>Chromadorea</taxon>
        <taxon>Rhabditida</taxon>
        <taxon>Rhabditina</taxon>
        <taxon>Rhabditomorpha</taxon>
        <taxon>Strongyloidea</taxon>
        <taxon>Heligmosomidae</taxon>
        <taxon>Nippostrongylus</taxon>
    </lineage>
</organism>
<dbReference type="AlphaFoldDB" id="A0A158QXY3"/>
<reference evidence="4" key="1">
    <citation type="submission" date="2016-04" db="UniProtKB">
        <authorList>
            <consortium name="WormBaseParasite"/>
        </authorList>
    </citation>
    <scope>IDENTIFICATION</scope>
</reference>
<accession>A0A158QXY3</accession>
<evidence type="ECO:0000313" key="4">
    <source>
        <dbReference type="WBParaSite" id="NBR_0000760301-mRNA-1"/>
    </source>
</evidence>
<dbReference type="InterPro" id="IPR016024">
    <property type="entry name" value="ARM-type_fold"/>
</dbReference>
<evidence type="ECO:0000313" key="3">
    <source>
        <dbReference type="Proteomes" id="UP000271162"/>
    </source>
</evidence>
<dbReference type="STRING" id="27835.A0A158QXY3"/>
<gene>
    <name evidence="2" type="ORF">NBR_LOCUS7604</name>
</gene>
<dbReference type="WBParaSite" id="NBR_0000760301-mRNA-1">
    <property type="protein sequence ID" value="NBR_0000760301-mRNA-1"/>
    <property type="gene ID" value="NBR_0000760301"/>
</dbReference>
<keyword evidence="3" id="KW-1185">Reference proteome</keyword>
<name>A0A158QXY3_NIPBR</name>
<dbReference type="OMA" id="VARICFA"/>
<dbReference type="SUPFAM" id="SSF48371">
    <property type="entry name" value="ARM repeat"/>
    <property type="match status" value="1"/>
</dbReference>
<sequence>MTPPGTDDPPRGLLKSRKPPRSCSPPRIAFKNDVVGFDVDYDVVGAVAHKTLPHVTSQLLAGFAKFLLHFKQPFSNPKERIGFVSAFFDCFVLYGATVARICFAILQKCRKYSGVVIDELLTSEVSRSLPTLKVLLCSGELSASESVLVFRHVLANDDSNSKFLARFSEHFSWKLSTHLLLQMNPNHVLNELFDRHCELPDVSSICLDEVDYFLISDNLWKHPELVSCKNFPRSHIMLPSLLSLYTNRSELAKALPNLVPNDQIRAIKTLTAECQTVKPLGDADRKLAYSSCMTTSSYLEYVCREGNLSVFLDLWLPLIKNSVNTVLMLFSMLYAKPYFQVNRVLILNAFRYLFVSRYAITPIVNFLSIVCRQSGEVRDVSYALLRDLVTRFPSAFDVVKPLAVIGDSEPLDVLRSKLDLITALCVATDRSDELLPSISALLKKGAATVAAAMTVVKALCKEEILDVSTIRKQLGSRLRQHGFEEALAGYCDILATAASQPAEHDENFLRECVLELYEITKLRNCSAELRNARVAAWKALGSFGGALLTNVIDTSGSKLMEIFLELHEEERKGFIAFLRNLIKEEVENLSRTLYTQVHIRKSSFSALTYSLHNSLGKSNQEAPWFWKATLPLFSVIAGEYGEEAAALQATRLFRRLLREVPTSQDDVIGLFSGWRISVASMLSLHISSGSILKARDGIVEECKRALTHSELTVNNVAVVIAVLAGELRRMGSALPDSESSESFENSMRPWLIATLEFLFAIVHDDYAPTTPPLFQTVINRRCVNFTIVQSAGWMVCSLVPDKVRSFFDDEWFSSTNDWRIGAQDLFSKCSNLPLRSLQKHEPRLRKRLDQLSSRAGESMKRAIFEGLSKLASVSLLVTTVNLPADYSHLPEDSILRSCSRAISHSLLSALVGHIRSDGRRLPPLDLQFLLSSIDFRADEEARLHVLTLGFEQKDALIIFELTSSEMLCLSSTLNAYWMTLSKNISFITTALPASRAEAVLNALFRFSSEAGSEEVNEIFSQINSLGENQESVLMLILATICSTPADVPLCWPSEDIDDVMRARWRYYWKILIRVSEFCEQFDVMTAFLVACLNFEPLSPSFQDIVKGMLLDILASRPDFVKPYVYEKGFDLERLIS</sequence>
<feature type="region of interest" description="Disordered" evidence="1">
    <location>
        <begin position="1"/>
        <end position="24"/>
    </location>
</feature>
<dbReference type="Proteomes" id="UP000271162">
    <property type="component" value="Unassembled WGS sequence"/>
</dbReference>
<dbReference type="EMBL" id="UYSL01019905">
    <property type="protein sequence ID" value="VDL71193.1"/>
    <property type="molecule type" value="Genomic_DNA"/>
</dbReference>
<evidence type="ECO:0000313" key="2">
    <source>
        <dbReference type="EMBL" id="VDL71193.1"/>
    </source>
</evidence>
<proteinExistence type="predicted"/>
<protein>
    <submittedName>
        <fullName evidence="4">Signal recognition particle 14 kDa protein</fullName>
    </submittedName>
</protein>
<evidence type="ECO:0000256" key="1">
    <source>
        <dbReference type="SAM" id="MobiDB-lite"/>
    </source>
</evidence>
<reference evidence="2 3" key="2">
    <citation type="submission" date="2018-11" db="EMBL/GenBank/DDBJ databases">
        <authorList>
            <consortium name="Pathogen Informatics"/>
        </authorList>
    </citation>
    <scope>NUCLEOTIDE SEQUENCE [LARGE SCALE GENOMIC DNA]</scope>
</reference>